<protein>
    <submittedName>
        <fullName evidence="2">Uncharacterized protein</fullName>
    </submittedName>
</protein>
<evidence type="ECO:0000313" key="3">
    <source>
        <dbReference type="Proteomes" id="UP001140510"/>
    </source>
</evidence>
<dbReference type="Proteomes" id="UP001140510">
    <property type="component" value="Unassembled WGS sequence"/>
</dbReference>
<dbReference type="EMBL" id="JAPEVA010000009">
    <property type="protein sequence ID" value="KAJ4410133.1"/>
    <property type="molecule type" value="Genomic_DNA"/>
</dbReference>
<sequence>MATMDENVHGSQLWSASNATIRAGLDSIWHTDFLLPLATSILVPAVVFLIEVLHHLIYRALRRLRTMQEGNTNPFPFESLPQELRDMVYKNLLEDVSYPTTAAPQPTSSLNSMFSGIWGAATSTRPTQTRKPSSWIFLANKQIYAEYMDIFSKHSTFTLTVSPSNYQPNSLDPRLWTISASTLSQIRTAHLDLVITSAMLGSPDPRLMSTSSWALASQIRSEISKMTNCTHLTLSSKAIGDPLWNPLWIWYHTSQSFKSIGTQLSDCTQGPKLDQIRFSLDTWSPGENYLKRDEGNEGGWTWFCLEGHAVGFDGGMEQTVREFCGMLYRECRTCRPAEEGEEEEDQE</sequence>
<dbReference type="InterPro" id="IPR038883">
    <property type="entry name" value="AN11006-like"/>
</dbReference>
<comment type="caution">
    <text evidence="2">The sequence shown here is derived from an EMBL/GenBank/DDBJ whole genome shotgun (WGS) entry which is preliminary data.</text>
</comment>
<keyword evidence="1" id="KW-0812">Transmembrane</keyword>
<dbReference type="AlphaFoldDB" id="A0A9W8ZLL4"/>
<name>A0A9W8ZLL4_9PLEO</name>
<evidence type="ECO:0000313" key="2">
    <source>
        <dbReference type="EMBL" id="KAJ4410133.1"/>
    </source>
</evidence>
<reference evidence="2" key="1">
    <citation type="submission" date="2022-10" db="EMBL/GenBank/DDBJ databases">
        <title>Tapping the CABI collections for fungal endophytes: first genome assemblies for Collariella, Neodidymelliopsis, Ascochyta clinopodiicola, Didymella pomorum, Didymosphaeria variabile, Neocosmospora piperis and Neocucurbitaria cava.</title>
        <authorList>
            <person name="Hill R."/>
        </authorList>
    </citation>
    <scope>NUCLEOTIDE SEQUENCE</scope>
    <source>
        <strain evidence="2">IMI 355091</strain>
    </source>
</reference>
<evidence type="ECO:0000256" key="1">
    <source>
        <dbReference type="SAM" id="Phobius"/>
    </source>
</evidence>
<dbReference type="PANTHER" id="PTHR42085:SF1">
    <property type="entry name" value="F-BOX DOMAIN-CONTAINING PROTEIN"/>
    <property type="match status" value="1"/>
</dbReference>
<gene>
    <name evidence="2" type="ORF">N0V91_002142</name>
</gene>
<accession>A0A9W8ZLL4</accession>
<keyword evidence="1" id="KW-1133">Transmembrane helix</keyword>
<keyword evidence="3" id="KW-1185">Reference proteome</keyword>
<keyword evidence="1" id="KW-0472">Membrane</keyword>
<dbReference type="PANTHER" id="PTHR42085">
    <property type="entry name" value="F-BOX DOMAIN-CONTAINING PROTEIN"/>
    <property type="match status" value="1"/>
</dbReference>
<dbReference type="OrthoDB" id="62952at2759"/>
<feature type="transmembrane region" description="Helical" evidence="1">
    <location>
        <begin position="33"/>
        <end position="58"/>
    </location>
</feature>
<proteinExistence type="predicted"/>
<organism evidence="2 3">
    <name type="scientific">Didymella pomorum</name>
    <dbReference type="NCBI Taxonomy" id="749634"/>
    <lineage>
        <taxon>Eukaryota</taxon>
        <taxon>Fungi</taxon>
        <taxon>Dikarya</taxon>
        <taxon>Ascomycota</taxon>
        <taxon>Pezizomycotina</taxon>
        <taxon>Dothideomycetes</taxon>
        <taxon>Pleosporomycetidae</taxon>
        <taxon>Pleosporales</taxon>
        <taxon>Pleosporineae</taxon>
        <taxon>Didymellaceae</taxon>
        <taxon>Didymella</taxon>
    </lineage>
</organism>